<sequence length="224" mass="26239">MKKTINLSILLLSVILYWNCKDNSELKSKITSGIEKDSIIQDSVAKSTKTKLTKYDKKWVEYVDENGQKLSELELYISEFGDTLCWNKKIYKNGVLDFMKSNFYDFQAKRSKDSTIKGRITLHSELDHSIKDPIAERELTVDFVNQLLDSVKVITFKSKNKNYVDFEFKNNNDTIIGLLTEYRRIDLLKNQDSTRLIWSKFPIDSKSKTENVFINVHELDKNKR</sequence>
<gene>
    <name evidence="1" type="ORF">ACFFVB_16135</name>
</gene>
<comment type="caution">
    <text evidence="1">The sequence shown here is derived from an EMBL/GenBank/DDBJ whole genome shotgun (WGS) entry which is preliminary data.</text>
</comment>
<keyword evidence="2" id="KW-1185">Reference proteome</keyword>
<protein>
    <recommendedName>
        <fullName evidence="3">Lipoprotein</fullName>
    </recommendedName>
</protein>
<organism evidence="1 2">
    <name type="scientific">Formosa undariae</name>
    <dbReference type="NCBI Taxonomy" id="1325436"/>
    <lineage>
        <taxon>Bacteria</taxon>
        <taxon>Pseudomonadati</taxon>
        <taxon>Bacteroidota</taxon>
        <taxon>Flavobacteriia</taxon>
        <taxon>Flavobacteriales</taxon>
        <taxon>Flavobacteriaceae</taxon>
        <taxon>Formosa</taxon>
    </lineage>
</organism>
<dbReference type="EMBL" id="JBHMEZ010000024">
    <property type="protein sequence ID" value="MFB9054618.1"/>
    <property type="molecule type" value="Genomic_DNA"/>
</dbReference>
<reference evidence="1 2" key="1">
    <citation type="submission" date="2024-09" db="EMBL/GenBank/DDBJ databases">
        <authorList>
            <person name="Sun Q."/>
            <person name="Mori K."/>
        </authorList>
    </citation>
    <scope>NUCLEOTIDE SEQUENCE [LARGE SCALE GENOMIC DNA]</scope>
    <source>
        <strain evidence="1 2">CECT 8286</strain>
    </source>
</reference>
<evidence type="ECO:0008006" key="3">
    <source>
        <dbReference type="Google" id="ProtNLM"/>
    </source>
</evidence>
<accession>A0ABV5F588</accession>
<evidence type="ECO:0000313" key="1">
    <source>
        <dbReference type="EMBL" id="MFB9054618.1"/>
    </source>
</evidence>
<name>A0ABV5F588_9FLAO</name>
<evidence type="ECO:0000313" key="2">
    <source>
        <dbReference type="Proteomes" id="UP001589605"/>
    </source>
</evidence>
<dbReference type="Proteomes" id="UP001589605">
    <property type="component" value="Unassembled WGS sequence"/>
</dbReference>
<dbReference type="RefSeq" id="WP_382384259.1">
    <property type="nucleotide sequence ID" value="NZ_JBHMEZ010000024.1"/>
</dbReference>
<proteinExistence type="predicted"/>